<dbReference type="InterPro" id="IPR013099">
    <property type="entry name" value="K_chnl_dom"/>
</dbReference>
<comment type="caution">
    <text evidence="12">The sequence shown here is derived from an EMBL/GenBank/DDBJ whole genome shotgun (WGS) entry which is preliminary data.</text>
</comment>
<reference evidence="12 13" key="1">
    <citation type="submission" date="2023-10" db="EMBL/GenBank/DDBJ databases">
        <title>Genomes of two closely related lineages of the louse Polyplax serrata with different host specificities.</title>
        <authorList>
            <person name="Martinu J."/>
            <person name="Tarabai H."/>
            <person name="Stefka J."/>
            <person name="Hypsa V."/>
        </authorList>
    </citation>
    <scope>NUCLEOTIDE SEQUENCE [LARGE SCALE GENOMIC DNA]</scope>
    <source>
        <strain evidence="12">HR10_N</strain>
    </source>
</reference>
<organism evidence="12 13">
    <name type="scientific">Polyplax serrata</name>
    <name type="common">Common mouse louse</name>
    <dbReference type="NCBI Taxonomy" id="468196"/>
    <lineage>
        <taxon>Eukaryota</taxon>
        <taxon>Metazoa</taxon>
        <taxon>Ecdysozoa</taxon>
        <taxon>Arthropoda</taxon>
        <taxon>Hexapoda</taxon>
        <taxon>Insecta</taxon>
        <taxon>Pterygota</taxon>
        <taxon>Neoptera</taxon>
        <taxon>Paraneoptera</taxon>
        <taxon>Psocodea</taxon>
        <taxon>Troctomorpha</taxon>
        <taxon>Phthiraptera</taxon>
        <taxon>Anoplura</taxon>
        <taxon>Polyplacidae</taxon>
        <taxon>Polyplax</taxon>
    </lineage>
</organism>
<dbReference type="AlphaFoldDB" id="A0AAN8S6J6"/>
<evidence type="ECO:0000313" key="13">
    <source>
        <dbReference type="Proteomes" id="UP001372834"/>
    </source>
</evidence>
<dbReference type="EMBL" id="JAWJWE010000006">
    <property type="protein sequence ID" value="KAK6633119.1"/>
    <property type="molecule type" value="Genomic_DNA"/>
</dbReference>
<dbReference type="Gene3D" id="1.10.287.70">
    <property type="match status" value="1"/>
</dbReference>
<gene>
    <name evidence="12" type="ORF">RUM43_012863</name>
</gene>
<evidence type="ECO:0000256" key="3">
    <source>
        <dbReference type="ARBA" id="ARBA00022692"/>
    </source>
</evidence>
<evidence type="ECO:0000256" key="10">
    <source>
        <dbReference type="SAM" id="Phobius"/>
    </source>
</evidence>
<dbReference type="Pfam" id="PF07885">
    <property type="entry name" value="Ion_trans_2"/>
    <property type="match status" value="2"/>
</dbReference>
<dbReference type="GO" id="GO:0030322">
    <property type="term" value="P:stabilization of membrane potential"/>
    <property type="evidence" value="ECO:0007669"/>
    <property type="project" value="TreeGrafter"/>
</dbReference>
<proteinExistence type="inferred from homology"/>
<feature type="compositionally biased region" description="Pro residues" evidence="9">
    <location>
        <begin position="762"/>
        <end position="779"/>
    </location>
</feature>
<feature type="compositionally biased region" description="Basic and acidic residues" evidence="9">
    <location>
        <begin position="156"/>
        <end position="166"/>
    </location>
</feature>
<feature type="transmembrane region" description="Helical" evidence="10">
    <location>
        <begin position="364"/>
        <end position="383"/>
    </location>
</feature>
<keyword evidence="5 8" id="KW-0406">Ion transport</keyword>
<feature type="compositionally biased region" description="Polar residues" evidence="9">
    <location>
        <begin position="225"/>
        <end position="238"/>
    </location>
</feature>
<evidence type="ECO:0000256" key="5">
    <source>
        <dbReference type="ARBA" id="ARBA00023065"/>
    </source>
</evidence>
<name>A0AAN8S6J6_POLSC</name>
<dbReference type="GO" id="GO:0022841">
    <property type="term" value="F:potassium ion leak channel activity"/>
    <property type="evidence" value="ECO:0007669"/>
    <property type="project" value="TreeGrafter"/>
</dbReference>
<protein>
    <recommendedName>
        <fullName evidence="11">Potassium channel domain-containing protein</fullName>
    </recommendedName>
</protein>
<dbReference type="GO" id="GO:0005886">
    <property type="term" value="C:plasma membrane"/>
    <property type="evidence" value="ECO:0007669"/>
    <property type="project" value="TreeGrafter"/>
</dbReference>
<dbReference type="PRINTS" id="PR01333">
    <property type="entry name" value="2POREKCHANEL"/>
</dbReference>
<feature type="transmembrane region" description="Helical" evidence="10">
    <location>
        <begin position="452"/>
        <end position="472"/>
    </location>
</feature>
<evidence type="ECO:0000256" key="9">
    <source>
        <dbReference type="SAM" id="MobiDB-lite"/>
    </source>
</evidence>
<dbReference type="PANTHER" id="PTHR11003">
    <property type="entry name" value="POTASSIUM CHANNEL, SUBFAMILY K"/>
    <property type="match status" value="1"/>
</dbReference>
<feature type="domain" description="Potassium channel" evidence="11">
    <location>
        <begin position="448"/>
        <end position="506"/>
    </location>
</feature>
<feature type="region of interest" description="Disordered" evidence="9">
    <location>
        <begin position="814"/>
        <end position="884"/>
    </location>
</feature>
<feature type="domain" description="Potassium channel" evidence="11">
    <location>
        <begin position="603"/>
        <end position="675"/>
    </location>
</feature>
<accession>A0AAN8S6J6</accession>
<keyword evidence="3 8" id="KW-0812">Transmembrane</keyword>
<feature type="compositionally biased region" description="Basic and acidic residues" evidence="9">
    <location>
        <begin position="239"/>
        <end position="252"/>
    </location>
</feature>
<evidence type="ECO:0000256" key="2">
    <source>
        <dbReference type="ARBA" id="ARBA00022448"/>
    </source>
</evidence>
<evidence type="ECO:0000256" key="6">
    <source>
        <dbReference type="ARBA" id="ARBA00023136"/>
    </source>
</evidence>
<dbReference type="GO" id="GO:0015271">
    <property type="term" value="F:outward rectifier potassium channel activity"/>
    <property type="evidence" value="ECO:0007669"/>
    <property type="project" value="TreeGrafter"/>
</dbReference>
<dbReference type="Proteomes" id="UP001372834">
    <property type="component" value="Unassembled WGS sequence"/>
</dbReference>
<dbReference type="InterPro" id="IPR003280">
    <property type="entry name" value="2pore_dom_K_chnl"/>
</dbReference>
<feature type="compositionally biased region" description="Polar residues" evidence="9">
    <location>
        <begin position="7"/>
        <end position="21"/>
    </location>
</feature>
<evidence type="ECO:0000256" key="4">
    <source>
        <dbReference type="ARBA" id="ARBA00022989"/>
    </source>
</evidence>
<evidence type="ECO:0000256" key="8">
    <source>
        <dbReference type="RuleBase" id="RU003857"/>
    </source>
</evidence>
<keyword evidence="7 8" id="KW-0407">Ion channel</keyword>
<dbReference type="PANTHER" id="PTHR11003:SF335">
    <property type="entry name" value="POTASSIUM CHANNEL DOMAIN-CONTAINING PROTEIN"/>
    <property type="match status" value="1"/>
</dbReference>
<feature type="transmembrane region" description="Helical" evidence="10">
    <location>
        <begin position="593"/>
        <end position="617"/>
    </location>
</feature>
<feature type="region of interest" description="Disordered" evidence="9">
    <location>
        <begin position="1"/>
        <end position="74"/>
    </location>
</feature>
<keyword evidence="4 10" id="KW-1133">Transmembrane helix</keyword>
<evidence type="ECO:0000256" key="7">
    <source>
        <dbReference type="ARBA" id="ARBA00023303"/>
    </source>
</evidence>
<feature type="transmembrane region" description="Helical" evidence="10">
    <location>
        <begin position="650"/>
        <end position="671"/>
    </location>
</feature>
<feature type="compositionally biased region" description="Basic and acidic residues" evidence="9">
    <location>
        <begin position="135"/>
        <end position="148"/>
    </location>
</feature>
<feature type="region of interest" description="Disordered" evidence="9">
    <location>
        <begin position="135"/>
        <end position="284"/>
    </location>
</feature>
<keyword evidence="6 10" id="KW-0472">Membrane</keyword>
<feature type="compositionally biased region" description="Low complexity" evidence="9">
    <location>
        <begin position="738"/>
        <end position="747"/>
    </location>
</feature>
<feature type="compositionally biased region" description="Basic and acidic residues" evidence="9">
    <location>
        <begin position="54"/>
        <end position="68"/>
    </location>
</feature>
<evidence type="ECO:0000256" key="1">
    <source>
        <dbReference type="ARBA" id="ARBA00004141"/>
    </source>
</evidence>
<feature type="transmembrane region" description="Helical" evidence="10">
    <location>
        <begin position="484"/>
        <end position="502"/>
    </location>
</feature>
<feature type="compositionally biased region" description="Pro residues" evidence="9">
    <location>
        <begin position="834"/>
        <end position="847"/>
    </location>
</feature>
<feature type="compositionally biased region" description="Pro residues" evidence="9">
    <location>
        <begin position="814"/>
        <end position="825"/>
    </location>
</feature>
<feature type="compositionally biased region" description="Basic residues" evidence="9">
    <location>
        <begin position="39"/>
        <end position="49"/>
    </location>
</feature>
<feature type="compositionally biased region" description="Basic and acidic residues" evidence="9">
    <location>
        <begin position="268"/>
        <end position="284"/>
    </location>
</feature>
<dbReference type="SUPFAM" id="SSF81324">
    <property type="entry name" value="Voltage-gated potassium channels"/>
    <property type="match status" value="2"/>
</dbReference>
<comment type="subcellular location">
    <subcellularLocation>
        <location evidence="1">Membrane</location>
        <topology evidence="1">Multi-pass membrane protein</topology>
    </subcellularLocation>
</comment>
<comment type="similarity">
    <text evidence="8">Belongs to the two pore domain potassium channel (TC 1.A.1.8) family.</text>
</comment>
<feature type="compositionally biased region" description="Low complexity" evidence="9">
    <location>
        <begin position="848"/>
        <end position="859"/>
    </location>
</feature>
<keyword evidence="2 8" id="KW-0813">Transport</keyword>
<evidence type="ECO:0000313" key="12">
    <source>
        <dbReference type="EMBL" id="KAK6633119.1"/>
    </source>
</evidence>
<evidence type="ECO:0000259" key="11">
    <source>
        <dbReference type="Pfam" id="PF07885"/>
    </source>
</evidence>
<feature type="region of interest" description="Disordered" evidence="9">
    <location>
        <begin position="693"/>
        <end position="779"/>
    </location>
</feature>
<feature type="compositionally biased region" description="Basic and acidic residues" evidence="9">
    <location>
        <begin position="197"/>
        <end position="211"/>
    </location>
</feature>
<sequence>MNENEGRTGTTEPGQVALTSCETKKRSNIIKKNADRLKSRLSKSPKKRAGTPEPEPRVFTDESERDTSDGENLTKFGDTLQVTDVEVRGKQNAGIKRFISRKDKREIGRSRSLERMINKEVESEDDFEAIRRMHKTKEMEEEKSEVEKMAGNYRPRTKEEPRDFVAKDMPPLIMAPKDARKKRYKSLPLQDMCSEDETPRTPIFRDKSKPEFRRKRSTSAEEETNGSSNRNSAATSDTGKNDQRGSKSELRNRRPSRNEIAGSGVGSTEERTKTGTESEEKELKKKSLEGKPWFFKRWWSREVREEKTEKLAKTTVAKQEPDVDKAGYKPRGWLVTEVVREWRIHVTEHRVYYESCRCLKNRCIADLIILVFFCGCGGIIFRFTEGAFESFYKCGVKRVKRDFIDSLWKYSQYMLEEDWKSQARRRLMEFENQLHSAHEAGMTTYSGQKSWSFLNAVVYCLTVVTTIGYGHISPSTTTGRAITIIYAIFGIPMFLILLADFGKLFTRGIKFLWAFVRRVYYTGSCRKVRKTAPVQEMMKGVQIMYDFAKTRKFSTVAMEGQTQHLKPPEMNIQGIPDTPGTPNWSNFEIDDEFNLPISVAISILLTYIFFGAFLYWMWEDWSFFESFYFVFISMSTIGFGDFVPQHPIYMMLSIVYLIFGLALTSMCINVVQEKLSDTFKQASAKLGTTIGLSVEDPNLEPQGGLTPEPKRNPPSKKSGKNKGQGMKTGKNFVRGNKGPRPLMSLRPRPGPRGPPNFMRPGPFGPPPPGPPGGFLPPHPMMCPPGPPAMFPPHGPGPQMWGGPMGPMGPPPFRGPVGPPGPPGPMGPMRRGPIPLVPPQGMRPPVGPPGQRRAGPGPVRKSIGKSGANATPKKKPEPKIDFTEDTIDIQSQCYTNSRRNDLTNLELHSRKDDDL</sequence>